<name>A0A0K1Q2A2_9BACT</name>
<dbReference type="PANTHER" id="PTHR43289">
    <property type="entry name" value="MITOGEN-ACTIVATED PROTEIN KINASE KINASE KINASE 20-RELATED"/>
    <property type="match status" value="1"/>
</dbReference>
<dbReference type="InterPro" id="IPR011006">
    <property type="entry name" value="CheY-like_superfamily"/>
</dbReference>
<dbReference type="SUPFAM" id="SSF52172">
    <property type="entry name" value="CheY-like"/>
    <property type="match status" value="1"/>
</dbReference>
<feature type="binding site" evidence="6">
    <location>
        <position position="83"/>
    </location>
    <ligand>
        <name>ATP</name>
        <dbReference type="ChEBI" id="CHEBI:30616"/>
    </ligand>
</feature>
<dbReference type="SMART" id="SM00448">
    <property type="entry name" value="REC"/>
    <property type="match status" value="1"/>
</dbReference>
<keyword evidence="1" id="KW-0808">Transferase</keyword>
<dbReference type="InterPro" id="IPR000719">
    <property type="entry name" value="Prot_kinase_dom"/>
</dbReference>
<evidence type="ECO:0000256" key="5">
    <source>
        <dbReference type="PROSITE-ProRule" id="PRU00169"/>
    </source>
</evidence>
<evidence type="ECO:0000313" key="9">
    <source>
        <dbReference type="EMBL" id="AKU99898.1"/>
    </source>
</evidence>
<dbReference type="PANTHER" id="PTHR43289:SF34">
    <property type="entry name" value="SERINE_THREONINE-PROTEIN KINASE YBDM-RELATED"/>
    <property type="match status" value="1"/>
</dbReference>
<feature type="domain" description="Protein kinase" evidence="7">
    <location>
        <begin position="54"/>
        <end position="327"/>
    </location>
</feature>
<evidence type="ECO:0000259" key="7">
    <source>
        <dbReference type="PROSITE" id="PS50011"/>
    </source>
</evidence>
<dbReference type="InterPro" id="IPR017441">
    <property type="entry name" value="Protein_kinase_ATP_BS"/>
</dbReference>
<evidence type="ECO:0000313" key="10">
    <source>
        <dbReference type="Proteomes" id="UP000064967"/>
    </source>
</evidence>
<dbReference type="Gene3D" id="3.40.50.2300">
    <property type="match status" value="1"/>
</dbReference>
<protein>
    <submittedName>
        <fullName evidence="9">Serine/threonine-protein kinase PknA</fullName>
    </submittedName>
</protein>
<dbReference type="InterPro" id="IPR001789">
    <property type="entry name" value="Sig_transdc_resp-reg_receiver"/>
</dbReference>
<keyword evidence="2 6" id="KW-0547">Nucleotide-binding</keyword>
<dbReference type="Pfam" id="PF00069">
    <property type="entry name" value="Pkinase"/>
    <property type="match status" value="1"/>
</dbReference>
<dbReference type="Proteomes" id="UP000064967">
    <property type="component" value="Chromosome"/>
</dbReference>
<evidence type="ECO:0000256" key="3">
    <source>
        <dbReference type="ARBA" id="ARBA00022777"/>
    </source>
</evidence>
<dbReference type="PROSITE" id="PS50110">
    <property type="entry name" value="RESPONSE_REGULATORY"/>
    <property type="match status" value="1"/>
</dbReference>
<dbReference type="Gene3D" id="3.30.200.20">
    <property type="entry name" value="Phosphorylase Kinase, domain 1"/>
    <property type="match status" value="1"/>
</dbReference>
<dbReference type="SUPFAM" id="SSF56112">
    <property type="entry name" value="Protein kinase-like (PK-like)"/>
    <property type="match status" value="1"/>
</dbReference>
<dbReference type="KEGG" id="llu:AKJ09_06562"/>
<evidence type="ECO:0000256" key="4">
    <source>
        <dbReference type="ARBA" id="ARBA00022840"/>
    </source>
</evidence>
<evidence type="ECO:0000256" key="1">
    <source>
        <dbReference type="ARBA" id="ARBA00022679"/>
    </source>
</evidence>
<reference evidence="9 10" key="1">
    <citation type="submission" date="2015-08" db="EMBL/GenBank/DDBJ databases">
        <authorList>
            <person name="Babu N.S."/>
            <person name="Beckwith C.J."/>
            <person name="Beseler K.G."/>
            <person name="Brison A."/>
            <person name="Carone J.V."/>
            <person name="Caskin T.P."/>
            <person name="Diamond M."/>
            <person name="Durham M.E."/>
            <person name="Foxe J.M."/>
            <person name="Go M."/>
            <person name="Henderson B.A."/>
            <person name="Jones I.B."/>
            <person name="McGettigan J.A."/>
            <person name="Micheletti S.J."/>
            <person name="Nasrallah M.E."/>
            <person name="Ortiz D."/>
            <person name="Piller C.R."/>
            <person name="Privatt S.R."/>
            <person name="Schneider S.L."/>
            <person name="Sharp S."/>
            <person name="Smith T.C."/>
            <person name="Stanton J.D."/>
            <person name="Ullery H.E."/>
            <person name="Wilson R.J."/>
            <person name="Serrano M.G."/>
            <person name="Buck G."/>
            <person name="Lee V."/>
            <person name="Wang Y."/>
            <person name="Carvalho R."/>
            <person name="Voegtly L."/>
            <person name="Shi R."/>
            <person name="Duckworth R."/>
            <person name="Johnson A."/>
            <person name="Loviza R."/>
            <person name="Walstead R."/>
            <person name="Shah Z."/>
            <person name="Kiflezghi M."/>
            <person name="Wade K."/>
            <person name="Ball S.L."/>
            <person name="Bradley K.W."/>
            <person name="Asai D.J."/>
            <person name="Bowman C.A."/>
            <person name="Russell D.A."/>
            <person name="Pope W.H."/>
            <person name="Jacobs-Sera D."/>
            <person name="Hendrix R.W."/>
            <person name="Hatfull G.F."/>
        </authorList>
    </citation>
    <scope>NUCLEOTIDE SEQUENCE [LARGE SCALE GENOMIC DNA]</scope>
    <source>
        <strain evidence="9 10">DSM 27648</strain>
    </source>
</reference>
<dbReference type="CDD" id="cd14014">
    <property type="entry name" value="STKc_PknB_like"/>
    <property type="match status" value="1"/>
</dbReference>
<dbReference type="GO" id="GO:0005524">
    <property type="term" value="F:ATP binding"/>
    <property type="evidence" value="ECO:0007669"/>
    <property type="project" value="UniProtKB-UniRule"/>
</dbReference>
<evidence type="ECO:0000256" key="6">
    <source>
        <dbReference type="PROSITE-ProRule" id="PRU10141"/>
    </source>
</evidence>
<dbReference type="GO" id="GO:0000160">
    <property type="term" value="P:phosphorelay signal transduction system"/>
    <property type="evidence" value="ECO:0007669"/>
    <property type="project" value="InterPro"/>
</dbReference>
<dbReference type="InterPro" id="IPR008271">
    <property type="entry name" value="Ser/Thr_kinase_AS"/>
</dbReference>
<dbReference type="InterPro" id="IPR011009">
    <property type="entry name" value="Kinase-like_dom_sf"/>
</dbReference>
<dbReference type="GO" id="GO:0004674">
    <property type="term" value="F:protein serine/threonine kinase activity"/>
    <property type="evidence" value="ECO:0007669"/>
    <property type="project" value="TreeGrafter"/>
</dbReference>
<dbReference type="SMART" id="SM00220">
    <property type="entry name" value="S_TKc"/>
    <property type="match status" value="1"/>
</dbReference>
<dbReference type="CDD" id="cd17574">
    <property type="entry name" value="REC_OmpR"/>
    <property type="match status" value="1"/>
</dbReference>
<sequence length="470" mass="50449">MSTPPETSWTSWKSFSLSDHDPLAGLPADLLSAMDAPEEPGTIFHIGEVLADTYEIRGVLGHGGMGQVFDAYDRHLARRVAIKANFPDMAYSVRAEAQALAALRHPGVVGVYAFGKHARRLSVAPLGGPPQVQSVEYMVMEHVSGVTLAQHLERLESTGLPISERLDVLVAIADGLAAIHRAGISHGDVKPENVLLSANGRVVLTDLGLVRAEYEPDGGLVAGTPSFMAPEIVSQKVAHAGWNLVDAYAFGILAFRVLSGRFPYEADNDLDLVLMHAQADVPVLASVADVPRKLSELVGQLMAKDPTDRPSSMDAVVWQLRAAKDAIRRSELGARGAGRSSREGDSSLTVLIVDDDKDIGRLVGMYVKQAAPGADVVVTTDAQQALEAFRKKPPRLVFLDLMMPKMSGFELFTYLRGVHLVDASTVVAMSAGGSAMDVQLMLELGAHDFIPKGPELRERVTRVVGMLTKA</sequence>
<keyword evidence="5" id="KW-0597">Phosphoprotein</keyword>
<accession>A0A0K1Q2A2</accession>
<proteinExistence type="predicted"/>
<evidence type="ECO:0000259" key="8">
    <source>
        <dbReference type="PROSITE" id="PS50110"/>
    </source>
</evidence>
<evidence type="ECO:0000256" key="2">
    <source>
        <dbReference type="ARBA" id="ARBA00022741"/>
    </source>
</evidence>
<gene>
    <name evidence="9" type="ORF">AKJ09_06562</name>
</gene>
<dbReference type="RefSeq" id="WP_146651277.1">
    <property type="nucleotide sequence ID" value="NZ_CP012333.1"/>
</dbReference>
<dbReference type="EMBL" id="CP012333">
    <property type="protein sequence ID" value="AKU99898.1"/>
    <property type="molecule type" value="Genomic_DNA"/>
</dbReference>
<organism evidence="9 10">
    <name type="scientific">Labilithrix luteola</name>
    <dbReference type="NCBI Taxonomy" id="1391654"/>
    <lineage>
        <taxon>Bacteria</taxon>
        <taxon>Pseudomonadati</taxon>
        <taxon>Myxococcota</taxon>
        <taxon>Polyangia</taxon>
        <taxon>Polyangiales</taxon>
        <taxon>Labilitrichaceae</taxon>
        <taxon>Labilithrix</taxon>
    </lineage>
</organism>
<dbReference type="Gene3D" id="1.10.510.10">
    <property type="entry name" value="Transferase(Phosphotransferase) domain 1"/>
    <property type="match status" value="1"/>
</dbReference>
<keyword evidence="10" id="KW-1185">Reference proteome</keyword>
<keyword evidence="4 6" id="KW-0067">ATP-binding</keyword>
<dbReference type="STRING" id="1391654.AKJ09_06562"/>
<feature type="modified residue" description="4-aspartylphosphate" evidence="5">
    <location>
        <position position="400"/>
    </location>
</feature>
<dbReference type="PROSITE" id="PS00107">
    <property type="entry name" value="PROTEIN_KINASE_ATP"/>
    <property type="match status" value="1"/>
</dbReference>
<dbReference type="AlphaFoldDB" id="A0A0K1Q2A2"/>
<feature type="domain" description="Response regulatory" evidence="8">
    <location>
        <begin position="349"/>
        <end position="467"/>
    </location>
</feature>
<dbReference type="OrthoDB" id="5486187at2"/>
<dbReference type="PROSITE" id="PS50011">
    <property type="entry name" value="PROTEIN_KINASE_DOM"/>
    <property type="match status" value="1"/>
</dbReference>
<dbReference type="PROSITE" id="PS00108">
    <property type="entry name" value="PROTEIN_KINASE_ST"/>
    <property type="match status" value="1"/>
</dbReference>
<keyword evidence="3 9" id="KW-0418">Kinase</keyword>
<dbReference type="Pfam" id="PF00072">
    <property type="entry name" value="Response_reg"/>
    <property type="match status" value="1"/>
</dbReference>